<dbReference type="AlphaFoldDB" id="A0A2R5EIA3"/>
<organism evidence="5 6">
    <name type="scientific">Paenibacillus agaridevorans</name>
    <dbReference type="NCBI Taxonomy" id="171404"/>
    <lineage>
        <taxon>Bacteria</taxon>
        <taxon>Bacillati</taxon>
        <taxon>Bacillota</taxon>
        <taxon>Bacilli</taxon>
        <taxon>Bacillales</taxon>
        <taxon>Paenibacillaceae</taxon>
        <taxon>Paenibacillus</taxon>
    </lineage>
</organism>
<dbReference type="PROSITE" id="PS50949">
    <property type="entry name" value="HTH_GNTR"/>
    <property type="match status" value="1"/>
</dbReference>
<dbReference type="SUPFAM" id="SSF46785">
    <property type="entry name" value="Winged helix' DNA-binding domain"/>
    <property type="match status" value="1"/>
</dbReference>
<evidence type="ECO:0000259" key="4">
    <source>
        <dbReference type="PROSITE" id="PS50949"/>
    </source>
</evidence>
<evidence type="ECO:0000256" key="3">
    <source>
        <dbReference type="ARBA" id="ARBA00023163"/>
    </source>
</evidence>
<dbReference type="GO" id="GO:0003700">
    <property type="term" value="F:DNA-binding transcription factor activity"/>
    <property type="evidence" value="ECO:0007669"/>
    <property type="project" value="InterPro"/>
</dbReference>
<gene>
    <name evidence="5" type="ORF">PAT3040_00300</name>
</gene>
<keyword evidence="3" id="KW-0804">Transcription</keyword>
<evidence type="ECO:0000313" key="5">
    <source>
        <dbReference type="EMBL" id="GBG05815.1"/>
    </source>
</evidence>
<proteinExistence type="predicted"/>
<dbReference type="InterPro" id="IPR036388">
    <property type="entry name" value="WH-like_DNA-bd_sf"/>
</dbReference>
<accession>A0A2R5EIA3</accession>
<dbReference type="InterPro" id="IPR050679">
    <property type="entry name" value="Bact_HTH_transcr_reg"/>
</dbReference>
<dbReference type="Pfam" id="PF07702">
    <property type="entry name" value="UTRA"/>
    <property type="match status" value="1"/>
</dbReference>
<dbReference type="Pfam" id="PF00392">
    <property type="entry name" value="GntR"/>
    <property type="match status" value="1"/>
</dbReference>
<protein>
    <recommendedName>
        <fullName evidence="4">HTH gntR-type domain-containing protein</fullName>
    </recommendedName>
</protein>
<dbReference type="GO" id="GO:0003677">
    <property type="term" value="F:DNA binding"/>
    <property type="evidence" value="ECO:0007669"/>
    <property type="project" value="UniProtKB-KW"/>
</dbReference>
<dbReference type="SUPFAM" id="SSF64288">
    <property type="entry name" value="Chorismate lyase-like"/>
    <property type="match status" value="1"/>
</dbReference>
<keyword evidence="6" id="KW-1185">Reference proteome</keyword>
<feature type="domain" description="HTH gntR-type" evidence="4">
    <location>
        <begin position="8"/>
        <end position="76"/>
    </location>
</feature>
<sequence length="257" mass="29563">MLDDKLPVTLQYQLRSKMLEKIQSKIWAPGEQIASERELCDEYGVSRITVREVIKGLVQEGYLVRKQGKGTFVSLPKFEHELSSDYSLSKELEKSGLESSFQLISFKQVQPSASLMRHLEVNEHESIHELIRLRHIGGEIFAWERSYTPSKFLEKATEEDLDREGLYMTIFHCSGLMAEEAEVEIEAANCPSDIAVQLQIKKNAAVMHLTRVTTAQEQIIEYCESFIISDKYKYKYRQKLRKKAVYEGALSESRSGE</sequence>
<dbReference type="Proteomes" id="UP000245202">
    <property type="component" value="Unassembled WGS sequence"/>
</dbReference>
<dbReference type="Gene3D" id="3.40.1410.10">
    <property type="entry name" value="Chorismate lyase-like"/>
    <property type="match status" value="1"/>
</dbReference>
<evidence type="ECO:0000256" key="1">
    <source>
        <dbReference type="ARBA" id="ARBA00023015"/>
    </source>
</evidence>
<dbReference type="EMBL" id="BDQX01000027">
    <property type="protein sequence ID" value="GBG05815.1"/>
    <property type="molecule type" value="Genomic_DNA"/>
</dbReference>
<dbReference type="CDD" id="cd07377">
    <property type="entry name" value="WHTH_GntR"/>
    <property type="match status" value="1"/>
</dbReference>
<keyword evidence="2" id="KW-0238">DNA-binding</keyword>
<dbReference type="PANTHER" id="PTHR44846:SF1">
    <property type="entry name" value="MANNOSYL-D-GLYCERATE TRANSPORT_METABOLISM SYSTEM REPRESSOR MNGR-RELATED"/>
    <property type="match status" value="1"/>
</dbReference>
<name>A0A2R5EIA3_9BACL</name>
<dbReference type="InterPro" id="IPR011663">
    <property type="entry name" value="UTRA"/>
</dbReference>
<dbReference type="RefSeq" id="WP_108991261.1">
    <property type="nucleotide sequence ID" value="NZ_BDQX01000027.1"/>
</dbReference>
<dbReference type="PRINTS" id="PR00035">
    <property type="entry name" value="HTHGNTR"/>
</dbReference>
<dbReference type="PANTHER" id="PTHR44846">
    <property type="entry name" value="MANNOSYL-D-GLYCERATE TRANSPORT/METABOLISM SYSTEM REPRESSOR MNGR-RELATED"/>
    <property type="match status" value="1"/>
</dbReference>
<dbReference type="SMART" id="SM00866">
    <property type="entry name" value="UTRA"/>
    <property type="match status" value="1"/>
</dbReference>
<comment type="caution">
    <text evidence="5">The sequence shown here is derived from an EMBL/GenBank/DDBJ whole genome shotgun (WGS) entry which is preliminary data.</text>
</comment>
<dbReference type="InterPro" id="IPR000524">
    <property type="entry name" value="Tscrpt_reg_HTH_GntR"/>
</dbReference>
<dbReference type="InterPro" id="IPR028978">
    <property type="entry name" value="Chorismate_lyase_/UTRA_dom_sf"/>
</dbReference>
<dbReference type="GO" id="GO:0045892">
    <property type="term" value="P:negative regulation of DNA-templated transcription"/>
    <property type="evidence" value="ECO:0007669"/>
    <property type="project" value="TreeGrafter"/>
</dbReference>
<evidence type="ECO:0000256" key="2">
    <source>
        <dbReference type="ARBA" id="ARBA00023125"/>
    </source>
</evidence>
<reference evidence="5 6" key="1">
    <citation type="submission" date="2017-08" db="EMBL/GenBank/DDBJ databases">
        <title>Substantial Increase in Enzyme Production by Combined Drug-Resistance Mutations in Paenibacillus agaridevorans.</title>
        <authorList>
            <person name="Tanaka Y."/>
            <person name="Funane K."/>
            <person name="Hosaka T."/>
            <person name="Shiwa Y."/>
            <person name="Fujita N."/>
            <person name="Miyazaki T."/>
            <person name="Yoshikawa H."/>
            <person name="Murakami K."/>
            <person name="Kasahara K."/>
            <person name="Inaoka T."/>
            <person name="Hiraga Y."/>
            <person name="Ochi K."/>
        </authorList>
    </citation>
    <scope>NUCLEOTIDE SEQUENCE [LARGE SCALE GENOMIC DNA]</scope>
    <source>
        <strain evidence="5 6">T-3040</strain>
    </source>
</reference>
<dbReference type="SMART" id="SM00345">
    <property type="entry name" value="HTH_GNTR"/>
    <property type="match status" value="1"/>
</dbReference>
<dbReference type="InterPro" id="IPR036390">
    <property type="entry name" value="WH_DNA-bd_sf"/>
</dbReference>
<keyword evidence="1" id="KW-0805">Transcription regulation</keyword>
<dbReference type="Gene3D" id="1.10.10.10">
    <property type="entry name" value="Winged helix-like DNA-binding domain superfamily/Winged helix DNA-binding domain"/>
    <property type="match status" value="1"/>
</dbReference>
<evidence type="ECO:0000313" key="6">
    <source>
        <dbReference type="Proteomes" id="UP000245202"/>
    </source>
</evidence>